<proteinExistence type="predicted"/>
<protein>
    <submittedName>
        <fullName evidence="1">Uncharacterized protein</fullName>
    </submittedName>
</protein>
<comment type="caution">
    <text evidence="1">The sequence shown here is derived from an EMBL/GenBank/DDBJ whole genome shotgun (WGS) entry which is preliminary data.</text>
</comment>
<dbReference type="EMBL" id="JACXSX010000001">
    <property type="protein sequence ID" value="MBD3743751.1"/>
    <property type="molecule type" value="Genomic_DNA"/>
</dbReference>
<dbReference type="Proteomes" id="UP000623974">
    <property type="component" value="Unassembled WGS sequence"/>
</dbReference>
<name>A0A927HXE4_KLEPN</name>
<sequence>MRLLFYRQLGDPSRRRVYRCSEAQLGENNPTYGALAGILAAPDNYLNTRSGIGSYVDYPLTVDKYIASERILQGTEPYPQAPRIKNLE</sequence>
<dbReference type="AlphaFoldDB" id="A0A927HXE4"/>
<gene>
    <name evidence="1" type="ORF">IE980_09100</name>
</gene>
<evidence type="ECO:0000313" key="2">
    <source>
        <dbReference type="Proteomes" id="UP000623974"/>
    </source>
</evidence>
<accession>A0A927HXE4</accession>
<reference evidence="1" key="1">
    <citation type="submission" date="2020-07" db="EMBL/GenBank/DDBJ databases">
        <title>Clinical and genomic characterization of carbapenemase-producing Enterobacterales causing secondary infections during the COVID-19 crisis at a New York City hospital.</title>
        <authorList>
            <person name="Gomez-Simmonds A."/>
            <person name="Annavajhala M.K."/>
            <person name="Uhlemann A.-C."/>
        </authorList>
    </citation>
    <scope>NUCLEOTIDE SEQUENCE</scope>
    <source>
        <strain evidence="1">KP1828</strain>
    </source>
</reference>
<organism evidence="1 2">
    <name type="scientific">Klebsiella pneumoniae</name>
    <dbReference type="NCBI Taxonomy" id="573"/>
    <lineage>
        <taxon>Bacteria</taxon>
        <taxon>Pseudomonadati</taxon>
        <taxon>Pseudomonadota</taxon>
        <taxon>Gammaproteobacteria</taxon>
        <taxon>Enterobacterales</taxon>
        <taxon>Enterobacteriaceae</taxon>
        <taxon>Klebsiella/Raoultella group</taxon>
        <taxon>Klebsiella</taxon>
        <taxon>Klebsiella pneumoniae complex</taxon>
    </lineage>
</organism>
<evidence type="ECO:0000313" key="1">
    <source>
        <dbReference type="EMBL" id="MBD3743751.1"/>
    </source>
</evidence>